<dbReference type="eggNOG" id="KOG4549">
    <property type="taxonomic scope" value="Eukaryota"/>
</dbReference>
<evidence type="ECO:0008006" key="3">
    <source>
        <dbReference type="Google" id="ProtNLM"/>
    </source>
</evidence>
<dbReference type="Gene3D" id="3.40.50.1000">
    <property type="entry name" value="HAD superfamily/HAD-like"/>
    <property type="match status" value="1"/>
</dbReference>
<dbReference type="GeneID" id="17038793"/>
<organism evidence="1 2">
    <name type="scientific">Coccomyxa subellipsoidea (strain C-169)</name>
    <name type="common">Green microalga</name>
    <dbReference type="NCBI Taxonomy" id="574566"/>
    <lineage>
        <taxon>Eukaryota</taxon>
        <taxon>Viridiplantae</taxon>
        <taxon>Chlorophyta</taxon>
        <taxon>core chlorophytes</taxon>
        <taxon>Trebouxiophyceae</taxon>
        <taxon>Trebouxiophyceae incertae sedis</taxon>
        <taxon>Coccomyxaceae</taxon>
        <taxon>Coccomyxa</taxon>
        <taxon>Coccomyxa subellipsoidea</taxon>
    </lineage>
</organism>
<name>I0YQZ5_COCSC</name>
<comment type="caution">
    <text evidence="1">The sequence shown here is derived from an EMBL/GenBank/DDBJ whole genome shotgun (WGS) entry which is preliminary data.</text>
</comment>
<dbReference type="RefSeq" id="XP_005645358.1">
    <property type="nucleotide sequence ID" value="XM_005645301.1"/>
</dbReference>
<dbReference type="KEGG" id="csl:COCSUDRAFT_33899"/>
<sequence>MVSLRDCSMPIVFVVTSLRSCQSVSGSIGSAIFCGTKNSNNRIIHKCRLQLSQNSLRAQVQVGMPMPTEGHARALQLLQSAPRPPQLVVFDLDYTLWPFWCEMYSARDEFSLYPESQGILEACRYRTLLDLSRSWALQLRALSNATKPLLRKDFPWLSLSEYTLVHVCQSRELNIPMAIASRTPTPNVAKAFMKKLGWPGLFDSVQLIPASSGFDHHSAQKDTAHFPAIKRELGIPYSEMLFFDDESPNISKVTRLGVTSILVPSGMSVDMLRKGLEQHAKNGK</sequence>
<accession>I0YQZ5</accession>
<protein>
    <recommendedName>
        <fullName evidence="3">Magnesium-dependent phosphatase-1</fullName>
    </recommendedName>
</protein>
<gene>
    <name evidence="1" type="ORF">COCSUDRAFT_33899</name>
</gene>
<dbReference type="OrthoDB" id="2865258at2759"/>
<dbReference type="GO" id="GO:0003993">
    <property type="term" value="F:acid phosphatase activity"/>
    <property type="evidence" value="ECO:0007669"/>
    <property type="project" value="TreeGrafter"/>
</dbReference>
<dbReference type="InterPro" id="IPR023214">
    <property type="entry name" value="HAD_sf"/>
</dbReference>
<dbReference type="SUPFAM" id="SSF56784">
    <property type="entry name" value="HAD-like"/>
    <property type="match status" value="1"/>
</dbReference>
<keyword evidence="2" id="KW-1185">Reference proteome</keyword>
<dbReference type="Pfam" id="PF12689">
    <property type="entry name" value="Acid_PPase"/>
    <property type="match status" value="2"/>
</dbReference>
<reference evidence="1 2" key="1">
    <citation type="journal article" date="2012" name="Genome Biol.">
        <title>The genome of the polar eukaryotic microalga coccomyxa subellipsoidea reveals traits of cold adaptation.</title>
        <authorList>
            <person name="Blanc G."/>
            <person name="Agarkova I."/>
            <person name="Grimwood J."/>
            <person name="Kuo A."/>
            <person name="Brueggeman A."/>
            <person name="Dunigan D."/>
            <person name="Gurnon J."/>
            <person name="Ladunga I."/>
            <person name="Lindquist E."/>
            <person name="Lucas S."/>
            <person name="Pangilinan J."/>
            <person name="Proschold T."/>
            <person name="Salamov A."/>
            <person name="Schmutz J."/>
            <person name="Weeks D."/>
            <person name="Yamada T."/>
            <person name="Claverie J.M."/>
            <person name="Grigoriev I."/>
            <person name="Van Etten J."/>
            <person name="Lomsadze A."/>
            <person name="Borodovsky M."/>
        </authorList>
    </citation>
    <scope>NUCLEOTIDE SEQUENCE [LARGE SCALE GENOMIC DNA]</scope>
    <source>
        <strain evidence="1 2">C-169</strain>
    </source>
</reference>
<dbReference type="InterPro" id="IPR036412">
    <property type="entry name" value="HAD-like_sf"/>
</dbReference>
<dbReference type="AlphaFoldDB" id="I0YQZ5"/>
<dbReference type="EMBL" id="AGSI01000014">
    <property type="protein sequence ID" value="EIE20814.1"/>
    <property type="molecule type" value="Genomic_DNA"/>
</dbReference>
<evidence type="ECO:0000313" key="1">
    <source>
        <dbReference type="EMBL" id="EIE20814.1"/>
    </source>
</evidence>
<dbReference type="InterPro" id="IPR010036">
    <property type="entry name" value="MDP_1_eu_arc"/>
</dbReference>
<dbReference type="PANTHER" id="PTHR17901">
    <property type="entry name" value="MAGNESIUM-DEPENDENT PHOSPHATASE 1 MDP1"/>
    <property type="match status" value="1"/>
</dbReference>
<dbReference type="PANTHER" id="PTHR17901:SF14">
    <property type="entry name" value="MAGNESIUM-DEPENDENT PHOSPHATASE 1"/>
    <property type="match status" value="1"/>
</dbReference>
<dbReference type="Proteomes" id="UP000007264">
    <property type="component" value="Unassembled WGS sequence"/>
</dbReference>
<dbReference type="STRING" id="574566.I0YQZ5"/>
<evidence type="ECO:0000313" key="2">
    <source>
        <dbReference type="Proteomes" id="UP000007264"/>
    </source>
</evidence>
<proteinExistence type="predicted"/>